<evidence type="ECO:0000256" key="3">
    <source>
        <dbReference type="ARBA" id="ARBA00022692"/>
    </source>
</evidence>
<evidence type="ECO:0000256" key="6">
    <source>
        <dbReference type="SAM" id="Phobius"/>
    </source>
</evidence>
<protein>
    <submittedName>
        <fullName evidence="9">HlyD family secretion protein</fullName>
    </submittedName>
</protein>
<organism evidence="9 10">
    <name type="scientific">Marininema mesophilum</name>
    <dbReference type="NCBI Taxonomy" id="1048340"/>
    <lineage>
        <taxon>Bacteria</taxon>
        <taxon>Bacillati</taxon>
        <taxon>Bacillota</taxon>
        <taxon>Bacilli</taxon>
        <taxon>Bacillales</taxon>
        <taxon>Thermoactinomycetaceae</taxon>
        <taxon>Marininema</taxon>
    </lineage>
</organism>
<dbReference type="GO" id="GO:0016020">
    <property type="term" value="C:membrane"/>
    <property type="evidence" value="ECO:0007669"/>
    <property type="project" value="UniProtKB-SubCell"/>
</dbReference>
<evidence type="ECO:0000259" key="8">
    <source>
        <dbReference type="Pfam" id="PF25997"/>
    </source>
</evidence>
<dbReference type="SUPFAM" id="SSF51230">
    <property type="entry name" value="Single hybrid motif"/>
    <property type="match status" value="1"/>
</dbReference>
<keyword evidence="10" id="KW-1185">Reference proteome</keyword>
<comment type="subcellular location">
    <subcellularLocation>
        <location evidence="1">Membrane</location>
        <topology evidence="1">Single-pass membrane protein</topology>
    </subcellularLocation>
</comment>
<dbReference type="PANTHER" id="PTHR30386">
    <property type="entry name" value="MEMBRANE FUSION SUBUNIT OF EMRAB-TOLC MULTIDRUG EFFLUX PUMP"/>
    <property type="match status" value="1"/>
</dbReference>
<dbReference type="Proteomes" id="UP000198534">
    <property type="component" value="Unassembled WGS sequence"/>
</dbReference>
<dbReference type="InterPro" id="IPR050739">
    <property type="entry name" value="MFP"/>
</dbReference>
<feature type="domain" description="YhbJ barrel-sandwich hybrid" evidence="8">
    <location>
        <begin position="45"/>
        <end position="116"/>
    </location>
</feature>
<name>A0A1H3AS77_9BACL</name>
<gene>
    <name evidence="9" type="ORF">SAMN05444487_11435</name>
</gene>
<sequence length="211" mass="22561">MKTSRVILLNILILVVIAGAGIGGYAYYNYSMNYVSTDDAKVKADITPLAAQSAGKLASWDGKEGKEYKKGDVIGKIKGETGVSDVRAPIDGTIIRDQVKEGQMVAAGQPLSSMADMKDLYIEANIEETDLKDVKKGANVDIVIDEDTDTTIEGDVERIGLATAATFSIMPDQNASGDYTKTVQRVPVRISMDNIPSDVVPGLNASVEIDK</sequence>
<accession>A0A1H3AS77</accession>
<dbReference type="GO" id="GO:0055085">
    <property type="term" value="P:transmembrane transport"/>
    <property type="evidence" value="ECO:0007669"/>
    <property type="project" value="InterPro"/>
</dbReference>
<evidence type="ECO:0000256" key="4">
    <source>
        <dbReference type="ARBA" id="ARBA00022989"/>
    </source>
</evidence>
<keyword evidence="3 6" id="KW-0812">Transmembrane</keyword>
<evidence type="ECO:0000256" key="1">
    <source>
        <dbReference type="ARBA" id="ARBA00004167"/>
    </source>
</evidence>
<evidence type="ECO:0000313" key="10">
    <source>
        <dbReference type="Proteomes" id="UP000198534"/>
    </source>
</evidence>
<dbReference type="Pfam" id="PF25997">
    <property type="entry name" value="BSH_YhbJ"/>
    <property type="match status" value="1"/>
</dbReference>
<dbReference type="InterPro" id="IPR058634">
    <property type="entry name" value="AaeA-lik-b-barrel"/>
</dbReference>
<keyword evidence="4 6" id="KW-1133">Transmembrane helix</keyword>
<dbReference type="OrthoDB" id="9811754at2"/>
<dbReference type="RefSeq" id="WP_091741824.1">
    <property type="nucleotide sequence ID" value="NZ_FNNQ01000014.1"/>
</dbReference>
<dbReference type="Gene3D" id="2.40.50.100">
    <property type="match status" value="1"/>
</dbReference>
<proteinExistence type="inferred from homology"/>
<comment type="similarity">
    <text evidence="2">Belongs to the membrane fusion protein (MFP) (TC 8.A.1) family.</text>
</comment>
<dbReference type="Gene3D" id="2.40.30.170">
    <property type="match status" value="1"/>
</dbReference>
<evidence type="ECO:0000259" key="7">
    <source>
        <dbReference type="Pfam" id="PF25963"/>
    </source>
</evidence>
<evidence type="ECO:0000313" key="9">
    <source>
        <dbReference type="EMBL" id="SDX32455.1"/>
    </source>
</evidence>
<evidence type="ECO:0000256" key="2">
    <source>
        <dbReference type="ARBA" id="ARBA00009477"/>
    </source>
</evidence>
<feature type="domain" description="p-hydroxybenzoic acid efflux pump subunit AaeA-like beta-barrel" evidence="7">
    <location>
        <begin position="120"/>
        <end position="209"/>
    </location>
</feature>
<dbReference type="STRING" id="1048340.SAMN05444487_11435"/>
<keyword evidence="5 6" id="KW-0472">Membrane</keyword>
<dbReference type="Pfam" id="PF25963">
    <property type="entry name" value="Beta-barrel_AAEA"/>
    <property type="match status" value="1"/>
</dbReference>
<dbReference type="InterPro" id="IPR011053">
    <property type="entry name" value="Single_hybrid_motif"/>
</dbReference>
<dbReference type="InterPro" id="IPR058635">
    <property type="entry name" value="BSH_YhbJ"/>
</dbReference>
<evidence type="ECO:0000256" key="5">
    <source>
        <dbReference type="ARBA" id="ARBA00023136"/>
    </source>
</evidence>
<dbReference type="PANTHER" id="PTHR30386:SF26">
    <property type="entry name" value="TRANSPORT PROTEIN COMB"/>
    <property type="match status" value="1"/>
</dbReference>
<reference evidence="9 10" key="1">
    <citation type="submission" date="2016-10" db="EMBL/GenBank/DDBJ databases">
        <authorList>
            <person name="de Groot N.N."/>
        </authorList>
    </citation>
    <scope>NUCLEOTIDE SEQUENCE [LARGE SCALE GENOMIC DNA]</scope>
    <source>
        <strain evidence="9 10">DSM 45610</strain>
    </source>
</reference>
<dbReference type="EMBL" id="FNNQ01000014">
    <property type="protein sequence ID" value="SDX32455.1"/>
    <property type="molecule type" value="Genomic_DNA"/>
</dbReference>
<feature type="transmembrane region" description="Helical" evidence="6">
    <location>
        <begin position="7"/>
        <end position="28"/>
    </location>
</feature>
<dbReference type="AlphaFoldDB" id="A0A1H3AS77"/>